<gene>
    <name evidence="3" type="ORF">A3A97_03530</name>
</gene>
<evidence type="ECO:0000313" key="3">
    <source>
        <dbReference type="EMBL" id="OHA50394.1"/>
    </source>
</evidence>
<accession>A0A1G2PPY7</accession>
<evidence type="ECO:0000256" key="2">
    <source>
        <dbReference type="SAM" id="Phobius"/>
    </source>
</evidence>
<dbReference type="AlphaFoldDB" id="A0A1G2PPY7"/>
<evidence type="ECO:0000313" key="4">
    <source>
        <dbReference type="Proteomes" id="UP000176951"/>
    </source>
</evidence>
<sequence>MFPKKLNQKQFLIAGGTALIILVAGFILWQFTGTPTTYVDADQTFTEDYMVSVGERVVVRNGATLTFEKNLIVQGSLLCEGGPLKLIVNGKLTIERHVQCDLPDDLAGNESGNGILIAAKSADITKDAVIVSNGNIQVVSSADKFATTKEAVQNLYNEAGVWTNDKVNIGPFIPFNEIPKGVKGLPTSLRVPLPTESTSQNKLGLLVNTAYAQEAEPAVDNEGNPAANAWRIRGKWYVGADPAFPPPFDLIIPTPPPGIDKIILNFDFSDGNGGVEIADFDLTGPDGRAGKLGEESCNSQGGKGEDAMRFNVRASGNVTVNNFNIHLGAGGEGGRAETSKNCDPGIATGGQGGQSGNIKIVSDSGIDIVGAFNIYPGPGGRGGEAIAHGKKGNDGCPGQKGGDATATGGKGGDNKKGLMVAGAVGGTENVTINEIVGGDGGNATANGGDGGNGNGPDCDGGAGGKATATGGKGGDAQSVKATSTGGNGGNSTAKPGKGGNGGNGSATERGGNGGNGGDAKGTKGIAGVGTTNSGVDGAVLEEKGGDGGNGGDGCPPGGGGNGGNGNPVGNKGEDGKNLCVGEEAPPVTDPTPPPPPPTDSFFDVFFDITTHNFTHTIGSSPCPQAVGTTKIVVEGTAPTGLKVKAVGALPKWLAVSPTGTILNFQFTCNIDTFESQTLNTTVKIQAQDGTGKVLEDTNVTVRGNIIAN</sequence>
<feature type="compositionally biased region" description="Gly residues" evidence="1">
    <location>
        <begin position="446"/>
        <end position="474"/>
    </location>
</feature>
<proteinExistence type="predicted"/>
<reference evidence="3 4" key="1">
    <citation type="journal article" date="2016" name="Nat. Commun.">
        <title>Thousands of microbial genomes shed light on interconnected biogeochemical processes in an aquifer system.</title>
        <authorList>
            <person name="Anantharaman K."/>
            <person name="Brown C.T."/>
            <person name="Hug L.A."/>
            <person name="Sharon I."/>
            <person name="Castelle C.J."/>
            <person name="Probst A.J."/>
            <person name="Thomas B.C."/>
            <person name="Singh A."/>
            <person name="Wilkins M.J."/>
            <person name="Karaoz U."/>
            <person name="Brodie E.L."/>
            <person name="Williams K.H."/>
            <person name="Hubbard S.S."/>
            <person name="Banfield J.F."/>
        </authorList>
    </citation>
    <scope>NUCLEOTIDE SEQUENCE [LARGE SCALE GENOMIC DNA]</scope>
</reference>
<feature type="compositionally biased region" description="Gly residues" evidence="1">
    <location>
        <begin position="546"/>
        <end position="566"/>
    </location>
</feature>
<keyword evidence="2" id="KW-0812">Transmembrane</keyword>
<feature type="compositionally biased region" description="Gly residues" evidence="1">
    <location>
        <begin position="496"/>
        <end position="527"/>
    </location>
</feature>
<name>A0A1G2PPY7_9BACT</name>
<feature type="transmembrane region" description="Helical" evidence="2">
    <location>
        <begin position="12"/>
        <end position="31"/>
    </location>
</feature>
<comment type="caution">
    <text evidence="3">The sequence shown here is derived from an EMBL/GenBank/DDBJ whole genome shotgun (WGS) entry which is preliminary data.</text>
</comment>
<feature type="region of interest" description="Disordered" evidence="1">
    <location>
        <begin position="446"/>
        <end position="601"/>
    </location>
</feature>
<evidence type="ECO:0000256" key="1">
    <source>
        <dbReference type="SAM" id="MobiDB-lite"/>
    </source>
</evidence>
<protein>
    <submittedName>
        <fullName evidence="3">Uncharacterized protein</fullName>
    </submittedName>
</protein>
<dbReference type="EMBL" id="MHSW01000038">
    <property type="protein sequence ID" value="OHA50394.1"/>
    <property type="molecule type" value="Genomic_DNA"/>
</dbReference>
<keyword evidence="2" id="KW-1133">Transmembrane helix</keyword>
<feature type="region of interest" description="Disordered" evidence="1">
    <location>
        <begin position="390"/>
        <end position="414"/>
    </location>
</feature>
<organism evidence="3 4">
    <name type="scientific">Candidatus Terrybacteria bacterium RIFCSPLOWO2_01_FULL_40_23</name>
    <dbReference type="NCBI Taxonomy" id="1802366"/>
    <lineage>
        <taxon>Bacteria</taxon>
        <taxon>Candidatus Terryibacteriota</taxon>
    </lineage>
</organism>
<feature type="compositionally biased region" description="Pro residues" evidence="1">
    <location>
        <begin position="587"/>
        <end position="598"/>
    </location>
</feature>
<dbReference type="Proteomes" id="UP000176951">
    <property type="component" value="Unassembled WGS sequence"/>
</dbReference>
<keyword evidence="2" id="KW-0472">Membrane</keyword>